<evidence type="ECO:0000313" key="2">
    <source>
        <dbReference type="Proteomes" id="UP001560685"/>
    </source>
</evidence>
<sequence length="171" mass="19607">MTQSRFEKLQDAIRTYGAAAFENLLRCKGLGETILAEFPNYLECDPKCITAVPAQGKFDPRKDYGEDAFSYRQKQVVVLEPIQFGIALTVKNFEDSGSLWLRTALSIEVTGDTFDVFVAQQPIIRIPLEYTGKLEPVFDAIYREFLNTFQLEVLEFNDKRFETRIGFVPEE</sequence>
<comment type="caution">
    <text evidence="1">The sequence shown here is derived from an EMBL/GenBank/DDBJ whole genome shotgun (WGS) entry which is preliminary data.</text>
</comment>
<protein>
    <submittedName>
        <fullName evidence="1">Uncharacterized protein</fullName>
    </submittedName>
</protein>
<organism evidence="1 2">
    <name type="scientific">Hyphococcus lacteus</name>
    <dbReference type="NCBI Taxonomy" id="3143536"/>
    <lineage>
        <taxon>Bacteria</taxon>
        <taxon>Pseudomonadati</taxon>
        <taxon>Pseudomonadota</taxon>
        <taxon>Alphaproteobacteria</taxon>
        <taxon>Parvularculales</taxon>
        <taxon>Parvularculaceae</taxon>
        <taxon>Hyphococcus</taxon>
    </lineage>
</organism>
<name>A0ABV3Z0H3_9PROT</name>
<dbReference type="EMBL" id="JBEHZE010000001">
    <property type="protein sequence ID" value="MEX6632274.1"/>
    <property type="molecule type" value="Genomic_DNA"/>
</dbReference>
<evidence type="ECO:0000313" key="1">
    <source>
        <dbReference type="EMBL" id="MEX6632274.1"/>
    </source>
</evidence>
<accession>A0ABV3Z0H3</accession>
<reference evidence="1 2" key="1">
    <citation type="submission" date="2024-05" db="EMBL/GenBank/DDBJ databases">
        <title>Three bacterial strains, DH-69, EH-24, and ECK-19 isolated from coastal sediments.</title>
        <authorList>
            <person name="Ye Y.-Q."/>
            <person name="Du Z.-J."/>
        </authorList>
    </citation>
    <scope>NUCLEOTIDE SEQUENCE [LARGE SCALE GENOMIC DNA]</scope>
    <source>
        <strain evidence="1 2">ECK-19</strain>
    </source>
</reference>
<dbReference type="RefSeq" id="WP_369312191.1">
    <property type="nucleotide sequence ID" value="NZ_JBEHZE010000001.1"/>
</dbReference>
<dbReference type="Proteomes" id="UP001560685">
    <property type="component" value="Unassembled WGS sequence"/>
</dbReference>
<keyword evidence="2" id="KW-1185">Reference proteome</keyword>
<gene>
    <name evidence="1" type="ORF">ABFZ84_01815</name>
</gene>
<proteinExistence type="predicted"/>